<dbReference type="Pfam" id="PF06127">
    <property type="entry name" value="Mpo1-like"/>
    <property type="match status" value="1"/>
</dbReference>
<reference evidence="2 3" key="1">
    <citation type="submission" date="2016-03" db="EMBL/GenBank/DDBJ databases">
        <title>Complete genome sequence of Pedobacter cryoconitis PAMC 27485.</title>
        <authorList>
            <person name="Lee J."/>
            <person name="Kim O.-S."/>
        </authorList>
    </citation>
    <scope>NUCLEOTIDE SEQUENCE [LARGE SCALE GENOMIC DNA]</scope>
    <source>
        <strain evidence="2 3">PAMC 27485</strain>
    </source>
</reference>
<dbReference type="EMBL" id="CP014504">
    <property type="protein sequence ID" value="AMP99835.1"/>
    <property type="molecule type" value="Genomic_DNA"/>
</dbReference>
<proteinExistence type="predicted"/>
<keyword evidence="3" id="KW-1185">Reference proteome</keyword>
<dbReference type="PANTHER" id="PTHR34205:SF2">
    <property type="entry name" value="DUF962 DOMAIN-CONTAINING PROTEIN"/>
    <property type="match status" value="1"/>
</dbReference>
<evidence type="ECO:0000313" key="3">
    <source>
        <dbReference type="Proteomes" id="UP000071561"/>
    </source>
</evidence>
<organism evidence="2 3">
    <name type="scientific">Pedobacter cryoconitis</name>
    <dbReference type="NCBI Taxonomy" id="188932"/>
    <lineage>
        <taxon>Bacteria</taxon>
        <taxon>Pseudomonadati</taxon>
        <taxon>Bacteroidota</taxon>
        <taxon>Sphingobacteriia</taxon>
        <taxon>Sphingobacteriales</taxon>
        <taxon>Sphingobacteriaceae</taxon>
        <taxon>Pedobacter</taxon>
    </lineage>
</organism>
<dbReference type="PANTHER" id="PTHR34205">
    <property type="entry name" value="TRANSMEMBRANE PROTEIN"/>
    <property type="match status" value="1"/>
</dbReference>
<gene>
    <name evidence="2" type="ORF">AY601_2961</name>
</gene>
<protein>
    <submittedName>
        <fullName evidence="2">Membrane protein</fullName>
    </submittedName>
</protein>
<dbReference type="AlphaFoldDB" id="A0A127VET7"/>
<name>A0A127VET7_9SPHI</name>
<keyword evidence="1" id="KW-0472">Membrane</keyword>
<keyword evidence="1" id="KW-0812">Transmembrane</keyword>
<evidence type="ECO:0000256" key="1">
    <source>
        <dbReference type="SAM" id="Phobius"/>
    </source>
</evidence>
<sequence>MNNTQQMPDHKYKTLKEFYPFYLQEHQNTTNRILHFTGTALIGLCFITAMLFHNFIFFALIPVVGYGFAWTGHFFFEKNKPATFKYPLFSLASDFLLFGDLMMGRQPFKVK</sequence>
<dbReference type="PATRIC" id="fig|188932.3.peg.3090"/>
<keyword evidence="1" id="KW-1133">Transmembrane helix</keyword>
<feature type="transmembrane region" description="Helical" evidence="1">
    <location>
        <begin position="41"/>
        <end position="64"/>
    </location>
</feature>
<dbReference type="InterPro" id="IPR009305">
    <property type="entry name" value="Mpo1-like"/>
</dbReference>
<dbReference type="KEGG" id="pcm:AY601_2961"/>
<dbReference type="Proteomes" id="UP000071561">
    <property type="component" value="Chromosome"/>
</dbReference>
<accession>A0A127VET7</accession>
<evidence type="ECO:0000313" key="2">
    <source>
        <dbReference type="EMBL" id="AMP99835.1"/>
    </source>
</evidence>
<dbReference type="RefSeq" id="WP_232324605.1">
    <property type="nucleotide sequence ID" value="NZ_CP014504.1"/>
</dbReference>